<accession>A0AAY4A7N8</accession>
<name>A0AAY4A7N8_9TELE</name>
<reference evidence="1" key="3">
    <citation type="submission" date="2025-09" db="UniProtKB">
        <authorList>
            <consortium name="Ensembl"/>
        </authorList>
    </citation>
    <scope>IDENTIFICATION</scope>
</reference>
<dbReference type="Ensembl" id="ENSDCDT00010003321.1">
    <property type="protein sequence ID" value="ENSDCDP00010003201.1"/>
    <property type="gene ID" value="ENSDCDG00010001478.1"/>
</dbReference>
<dbReference type="Proteomes" id="UP000694580">
    <property type="component" value="Chromosome 1"/>
</dbReference>
<keyword evidence="2" id="KW-1185">Reference proteome</keyword>
<sequence length="92" mass="10162">MQQGTQQRLSSTQHTWVLIKSAVHGLISLGHSSDSLGSDTVAGKKMRMILSCLSKYNSFTTYQNSRLEDERGLDLKCGALRSLSNLQTINAF</sequence>
<evidence type="ECO:0000313" key="1">
    <source>
        <dbReference type="Ensembl" id="ENSDCDP00010003201.1"/>
    </source>
</evidence>
<evidence type="ECO:0000313" key="2">
    <source>
        <dbReference type="Proteomes" id="UP000694580"/>
    </source>
</evidence>
<organism evidence="1 2">
    <name type="scientific">Denticeps clupeoides</name>
    <name type="common">denticle herring</name>
    <dbReference type="NCBI Taxonomy" id="299321"/>
    <lineage>
        <taxon>Eukaryota</taxon>
        <taxon>Metazoa</taxon>
        <taxon>Chordata</taxon>
        <taxon>Craniata</taxon>
        <taxon>Vertebrata</taxon>
        <taxon>Euteleostomi</taxon>
        <taxon>Actinopterygii</taxon>
        <taxon>Neopterygii</taxon>
        <taxon>Teleostei</taxon>
        <taxon>Clupei</taxon>
        <taxon>Clupeiformes</taxon>
        <taxon>Denticipitoidei</taxon>
        <taxon>Denticipitidae</taxon>
        <taxon>Denticeps</taxon>
    </lineage>
</organism>
<protein>
    <submittedName>
        <fullName evidence="1">Uncharacterized protein</fullName>
    </submittedName>
</protein>
<reference evidence="1" key="2">
    <citation type="submission" date="2025-08" db="UniProtKB">
        <authorList>
            <consortium name="Ensembl"/>
        </authorList>
    </citation>
    <scope>IDENTIFICATION</scope>
</reference>
<proteinExistence type="predicted"/>
<dbReference type="AlphaFoldDB" id="A0AAY4A7N8"/>
<reference evidence="1 2" key="1">
    <citation type="submission" date="2020-06" db="EMBL/GenBank/DDBJ databases">
        <authorList>
            <consortium name="Wellcome Sanger Institute Data Sharing"/>
        </authorList>
    </citation>
    <scope>NUCLEOTIDE SEQUENCE [LARGE SCALE GENOMIC DNA]</scope>
</reference>